<evidence type="ECO:0000313" key="1">
    <source>
        <dbReference type="EMBL" id="DAF52586.1"/>
    </source>
</evidence>
<reference evidence="1" key="1">
    <citation type="journal article" date="2021" name="Proc. Natl. Acad. Sci. U.S.A.">
        <title>A Catalog of Tens of Thousands of Viruses from Human Metagenomes Reveals Hidden Associations with Chronic Diseases.</title>
        <authorList>
            <person name="Tisza M.J."/>
            <person name="Buck C.B."/>
        </authorList>
    </citation>
    <scope>NUCLEOTIDE SEQUENCE</scope>
    <source>
        <strain evidence="1">CtAjZ17</strain>
    </source>
</reference>
<sequence>MLKTDFNGYAEFAEKILKAENNQEKEKLYTERIQMWVGKLENILSPIPAADEVFALVALHVITEALEKADPEAALMARKFQKRLGYKMETEKINSNMTEAAARAYTEVIFKK</sequence>
<organism evidence="1">
    <name type="scientific">Siphoviridae sp. ctAjZ17</name>
    <dbReference type="NCBI Taxonomy" id="2827797"/>
    <lineage>
        <taxon>Viruses</taxon>
        <taxon>Duplodnaviria</taxon>
        <taxon>Heunggongvirae</taxon>
        <taxon>Uroviricota</taxon>
        <taxon>Caudoviricetes</taxon>
    </lineage>
</organism>
<protein>
    <submittedName>
        <fullName evidence="1">Uncharacterized protein</fullName>
    </submittedName>
</protein>
<dbReference type="EMBL" id="BK032639">
    <property type="protein sequence ID" value="DAF52586.1"/>
    <property type="molecule type" value="Genomic_DNA"/>
</dbReference>
<name>A0A8S5SPT7_9CAUD</name>
<proteinExistence type="predicted"/>
<accession>A0A8S5SPT7</accession>